<feature type="signal peptide" evidence="1">
    <location>
        <begin position="1"/>
        <end position="36"/>
    </location>
</feature>
<comment type="caution">
    <text evidence="2">The sequence shown here is derived from an EMBL/GenBank/DDBJ whole genome shotgun (WGS) entry which is preliminary data.</text>
</comment>
<evidence type="ECO:0000313" key="2">
    <source>
        <dbReference type="EMBL" id="MFC5058185.1"/>
    </source>
</evidence>
<evidence type="ECO:0008006" key="4">
    <source>
        <dbReference type="Google" id="ProtNLM"/>
    </source>
</evidence>
<proteinExistence type="predicted"/>
<dbReference type="EMBL" id="JBHSJB010000031">
    <property type="protein sequence ID" value="MFC5058185.1"/>
    <property type="molecule type" value="Genomic_DNA"/>
</dbReference>
<accession>A0ABV9Y693</accession>
<dbReference type="RefSeq" id="WP_344037646.1">
    <property type="nucleotide sequence ID" value="NZ_BAAAKE010000008.1"/>
</dbReference>
<keyword evidence="3" id="KW-1185">Reference proteome</keyword>
<sequence>MKAVRTTPFRAARSRAALPVLAAVLALATPGPAANAAAHPVPATAATTATAEAPASAECEVLAPHDYECVFLSVVKARVLVDPDTPSLTTRAYLGHAAFGWRMVAERTWSSAQARDDLCGTAFGHTACVHTDFSWEERFVSLRATYDGREVGSWRYDW</sequence>
<dbReference type="Proteomes" id="UP001595833">
    <property type="component" value="Unassembled WGS sequence"/>
</dbReference>
<feature type="chain" id="PRO_5047539854" description="Peptidase inhibitor family I36" evidence="1">
    <location>
        <begin position="37"/>
        <end position="158"/>
    </location>
</feature>
<name>A0ABV9Y693_9PSEU</name>
<reference evidence="3" key="1">
    <citation type="journal article" date="2019" name="Int. J. Syst. Evol. Microbiol.">
        <title>The Global Catalogue of Microorganisms (GCM) 10K type strain sequencing project: providing services to taxonomists for standard genome sequencing and annotation.</title>
        <authorList>
            <consortium name="The Broad Institute Genomics Platform"/>
            <consortium name="The Broad Institute Genome Sequencing Center for Infectious Disease"/>
            <person name="Wu L."/>
            <person name="Ma J."/>
        </authorList>
    </citation>
    <scope>NUCLEOTIDE SEQUENCE [LARGE SCALE GENOMIC DNA]</scope>
    <source>
        <strain evidence="3">KCTC 12848</strain>
    </source>
</reference>
<gene>
    <name evidence="2" type="ORF">ACFPFM_31115</name>
</gene>
<keyword evidence="1" id="KW-0732">Signal</keyword>
<evidence type="ECO:0000256" key="1">
    <source>
        <dbReference type="SAM" id="SignalP"/>
    </source>
</evidence>
<organism evidence="2 3">
    <name type="scientific">Saccharothrix xinjiangensis</name>
    <dbReference type="NCBI Taxonomy" id="204798"/>
    <lineage>
        <taxon>Bacteria</taxon>
        <taxon>Bacillati</taxon>
        <taxon>Actinomycetota</taxon>
        <taxon>Actinomycetes</taxon>
        <taxon>Pseudonocardiales</taxon>
        <taxon>Pseudonocardiaceae</taxon>
        <taxon>Saccharothrix</taxon>
    </lineage>
</organism>
<evidence type="ECO:0000313" key="3">
    <source>
        <dbReference type="Proteomes" id="UP001595833"/>
    </source>
</evidence>
<protein>
    <recommendedName>
        <fullName evidence="4">Peptidase inhibitor family I36</fullName>
    </recommendedName>
</protein>